<sequence>MCSDNRQSPTEKLKSQKGASMAIALLYFLVCAMVGSVVLAAASANVSHVKMEKQNEGNYLAVMSAAELLKAQLKECTGEWESDTYEQSEAADLDRKMELKQEMLNLIMSSENGMALKQELLHDFYQSYLNCLDQNKLVVSGERDRSEHSRLTFELEGDGMAPVTVALTVKPDHMVLNGHNTQQLYVTAEADLSVADEAFGQYQIRLTMGGLIHYTLNEEEITENDPVTGESRKVHRYTSQVIFSPEKPYLSGKRQTGGGSE</sequence>
<feature type="transmembrane region" description="Helical" evidence="1">
    <location>
        <begin position="21"/>
        <end position="42"/>
    </location>
</feature>
<comment type="caution">
    <text evidence="2">The sequence shown here is derived from an EMBL/GenBank/DDBJ whole genome shotgun (WGS) entry which is preliminary data.</text>
</comment>
<dbReference type="EMBL" id="JACOPB010000003">
    <property type="protein sequence ID" value="MBC5708186.1"/>
    <property type="molecule type" value="Genomic_DNA"/>
</dbReference>
<keyword evidence="1" id="KW-0812">Transmembrane</keyword>
<evidence type="ECO:0000256" key="1">
    <source>
        <dbReference type="SAM" id="Phobius"/>
    </source>
</evidence>
<organism evidence="2 3">
    <name type="scientific">Hungatella hominis</name>
    <dbReference type="NCBI Taxonomy" id="2763050"/>
    <lineage>
        <taxon>Bacteria</taxon>
        <taxon>Bacillati</taxon>
        <taxon>Bacillota</taxon>
        <taxon>Clostridia</taxon>
        <taxon>Lachnospirales</taxon>
        <taxon>Lachnospiraceae</taxon>
        <taxon>Hungatella</taxon>
    </lineage>
</organism>
<proteinExistence type="predicted"/>
<keyword evidence="3" id="KW-1185">Reference proteome</keyword>
<reference evidence="2 3" key="1">
    <citation type="submission" date="2020-08" db="EMBL/GenBank/DDBJ databases">
        <title>Genome public.</title>
        <authorList>
            <person name="Liu C."/>
            <person name="Sun Q."/>
        </authorList>
    </citation>
    <scope>NUCLEOTIDE SEQUENCE [LARGE SCALE GENOMIC DNA]</scope>
    <source>
        <strain evidence="2 3">NSJ-66</strain>
    </source>
</reference>
<protein>
    <submittedName>
        <fullName evidence="2">Uncharacterized protein</fullName>
    </submittedName>
</protein>
<dbReference type="RefSeq" id="WP_187021044.1">
    <property type="nucleotide sequence ID" value="NZ_JACOPB010000003.1"/>
</dbReference>
<keyword evidence="1" id="KW-1133">Transmembrane helix</keyword>
<evidence type="ECO:0000313" key="3">
    <source>
        <dbReference type="Proteomes" id="UP000634672"/>
    </source>
</evidence>
<name>A0ABR7H4Z6_9FIRM</name>
<accession>A0ABR7H4Z6</accession>
<keyword evidence="1" id="KW-0472">Membrane</keyword>
<dbReference type="Proteomes" id="UP000634672">
    <property type="component" value="Unassembled WGS sequence"/>
</dbReference>
<gene>
    <name evidence="2" type="ORF">H8S75_09505</name>
</gene>
<evidence type="ECO:0000313" key="2">
    <source>
        <dbReference type="EMBL" id="MBC5708186.1"/>
    </source>
</evidence>